<dbReference type="PANTHER" id="PTHR45527">
    <property type="entry name" value="NONRIBOSOMAL PEPTIDE SYNTHETASE"/>
    <property type="match status" value="1"/>
</dbReference>
<sequence>MAQEASHRFDMKQPPLLRLALVRLGHERHTLILTIHHILVDGWSISMLMRELFGLYDTAGDSSGMPDPAPYKTYLAWLSGQDRAESRAVWANALSGLEEPCRLTPGESRRTLVTTPEQIVRSLPAEISGLLQEQARSSGLTMNTLVQGAWALLLGALTGRDDVVFGTTVSGRPPELPGVESM</sequence>
<gene>
    <name evidence="2" type="ORF">RM863_39095</name>
</gene>
<evidence type="ECO:0000259" key="1">
    <source>
        <dbReference type="Pfam" id="PF00668"/>
    </source>
</evidence>
<name>A0ABU2UXV6_9ACTN</name>
<dbReference type="Gene3D" id="3.30.559.10">
    <property type="entry name" value="Chloramphenicol acetyltransferase-like domain"/>
    <property type="match status" value="1"/>
</dbReference>
<keyword evidence="3" id="KW-1185">Reference proteome</keyword>
<dbReference type="Gene3D" id="3.30.559.30">
    <property type="entry name" value="Nonribosomal peptide synthetase, condensation domain"/>
    <property type="match status" value="1"/>
</dbReference>
<dbReference type="Pfam" id="PF00668">
    <property type="entry name" value="Condensation"/>
    <property type="match status" value="1"/>
</dbReference>
<evidence type="ECO:0000313" key="2">
    <source>
        <dbReference type="EMBL" id="MDT0478131.1"/>
    </source>
</evidence>
<feature type="non-terminal residue" evidence="2">
    <location>
        <position position="182"/>
    </location>
</feature>
<accession>A0ABU2UXV6</accession>
<dbReference type="Proteomes" id="UP001180489">
    <property type="component" value="Unassembled WGS sequence"/>
</dbReference>
<reference evidence="2" key="1">
    <citation type="submission" date="2024-05" db="EMBL/GenBank/DDBJ databases">
        <title>30 novel species of actinomycetes from the DSMZ collection.</title>
        <authorList>
            <person name="Nouioui I."/>
        </authorList>
    </citation>
    <scope>NUCLEOTIDE SEQUENCE</scope>
    <source>
        <strain evidence="2">DSM 41014</strain>
    </source>
</reference>
<dbReference type="EMBL" id="JAVRFF010000152">
    <property type="protein sequence ID" value="MDT0478131.1"/>
    <property type="molecule type" value="Genomic_DNA"/>
</dbReference>
<organism evidence="2 3">
    <name type="scientific">Streptomyces hintoniae</name>
    <dbReference type="NCBI Taxonomy" id="3075521"/>
    <lineage>
        <taxon>Bacteria</taxon>
        <taxon>Bacillati</taxon>
        <taxon>Actinomycetota</taxon>
        <taxon>Actinomycetes</taxon>
        <taxon>Kitasatosporales</taxon>
        <taxon>Streptomycetaceae</taxon>
        <taxon>Streptomyces</taxon>
    </lineage>
</organism>
<protein>
    <submittedName>
        <fullName evidence="2">Condensation domain-containing protein</fullName>
    </submittedName>
</protein>
<dbReference type="InterPro" id="IPR023213">
    <property type="entry name" value="CAT-like_dom_sf"/>
</dbReference>
<dbReference type="InterPro" id="IPR001242">
    <property type="entry name" value="Condensation_dom"/>
</dbReference>
<proteinExistence type="predicted"/>
<dbReference type="RefSeq" id="WP_311638076.1">
    <property type="nucleotide sequence ID" value="NZ_JAVRFF010000152.1"/>
</dbReference>
<evidence type="ECO:0000313" key="3">
    <source>
        <dbReference type="Proteomes" id="UP001180489"/>
    </source>
</evidence>
<dbReference type="SUPFAM" id="SSF52777">
    <property type="entry name" value="CoA-dependent acyltransferases"/>
    <property type="match status" value="2"/>
</dbReference>
<dbReference type="PANTHER" id="PTHR45527:SF1">
    <property type="entry name" value="FATTY ACID SYNTHASE"/>
    <property type="match status" value="1"/>
</dbReference>
<feature type="domain" description="Condensation" evidence="1">
    <location>
        <begin position="3"/>
        <end position="182"/>
    </location>
</feature>
<comment type="caution">
    <text evidence="2">The sequence shown here is derived from an EMBL/GenBank/DDBJ whole genome shotgun (WGS) entry which is preliminary data.</text>
</comment>